<accession>A0A927F9V7</accession>
<dbReference type="AlphaFoldDB" id="A0A927F9V7"/>
<organism evidence="1 2">
    <name type="scientific">Pelagicoccus enzymogenes</name>
    <dbReference type="NCBI Taxonomy" id="2773457"/>
    <lineage>
        <taxon>Bacteria</taxon>
        <taxon>Pseudomonadati</taxon>
        <taxon>Verrucomicrobiota</taxon>
        <taxon>Opitutia</taxon>
        <taxon>Puniceicoccales</taxon>
        <taxon>Pelagicoccaceae</taxon>
        <taxon>Pelagicoccus</taxon>
    </lineage>
</organism>
<sequence>MKRHSSLLLLPLGLALGYGVAQWRDSRPSAPEESPSAAPAFHSSSSPAELRALWRNRFLQMLEEPSLSLQSASYYALAKQLAVEDMPYFLEAMYPEGWTRFRGDLPLALYMEWASLDSSGLALFTEQLNHTYPDLLDNLSGVFFNLGLQNRPGAARTVELIGDPDLRSLLADQFIDGISQQHPELLFPYRLQLLGPQAAFSKLSEKELPQAAHNYWTNSKRYLEEGIQPDIPLAIEIGRRYLDAATHLILKEPQQAATIVGAIAQSGTASPETIARLDSALFVWHLIERSLSDEEKRKLLDFLSQHPSFWRQNANGFSAEIMGVAINREIAERLLKIPDLSPRTRNLVLSTANQFYDDSEFIRLISAYDQGTAQIALVSKLATGSSTDALSTLSQVPVELRSAEVLNAALEKSLSAKDAATFAALCDLYPEAQDFLPNDTRSAATLWQFDPERYLHSIETLQGSEKQRQLQMIAFSAEDEELGMILESGTFEQQTDVLINLIRQKPYLSTEILKHESPQNINARQAAQIGETLAYTADHQTALSYFQAGDLSSPSSQIALLTFCLNNSEPEQELSTSQELAQLSTQHDYLYRTANAFQEETDNTDQLLLLRQEAPEVFVNVLTSAIDQFHWSNLRSRAQRLLTSPQLSQEEKLKIHDALYRGTTL</sequence>
<keyword evidence="2" id="KW-1185">Reference proteome</keyword>
<name>A0A927F9V7_9BACT</name>
<protein>
    <submittedName>
        <fullName evidence="1">Uncharacterized protein</fullName>
    </submittedName>
</protein>
<gene>
    <name evidence="1" type="ORF">IEN85_16115</name>
</gene>
<reference evidence="1" key="1">
    <citation type="submission" date="2020-09" db="EMBL/GenBank/DDBJ databases">
        <title>Pelagicoccus enzymogenes sp. nov. with an EPS production, isolated from marine sediment.</title>
        <authorList>
            <person name="Feng X."/>
        </authorList>
    </citation>
    <scope>NUCLEOTIDE SEQUENCE</scope>
    <source>
        <strain evidence="1">NFK12</strain>
    </source>
</reference>
<proteinExistence type="predicted"/>
<evidence type="ECO:0000313" key="1">
    <source>
        <dbReference type="EMBL" id="MBD5781027.1"/>
    </source>
</evidence>
<evidence type="ECO:0000313" key="2">
    <source>
        <dbReference type="Proteomes" id="UP000622317"/>
    </source>
</evidence>
<comment type="caution">
    <text evidence="1">The sequence shown here is derived from an EMBL/GenBank/DDBJ whole genome shotgun (WGS) entry which is preliminary data.</text>
</comment>
<dbReference type="EMBL" id="JACYFG010000038">
    <property type="protein sequence ID" value="MBD5781027.1"/>
    <property type="molecule type" value="Genomic_DNA"/>
</dbReference>
<dbReference type="RefSeq" id="WP_191618131.1">
    <property type="nucleotide sequence ID" value="NZ_JACYFG010000038.1"/>
</dbReference>
<dbReference type="Proteomes" id="UP000622317">
    <property type="component" value="Unassembled WGS sequence"/>
</dbReference>